<proteinExistence type="predicted"/>
<reference evidence="1 2" key="1">
    <citation type="journal article" date="2013" name="Mar. Genomics">
        <title>Expression of sulfatases in Rhodopirellula baltica and the diversity of sulfatases in the genus Rhodopirellula.</title>
        <authorList>
            <person name="Wegner C.E."/>
            <person name="Richter-Heitmann T."/>
            <person name="Klindworth A."/>
            <person name="Klockow C."/>
            <person name="Richter M."/>
            <person name="Achstetter T."/>
            <person name="Glockner F.O."/>
            <person name="Harder J."/>
        </authorList>
    </citation>
    <scope>NUCLEOTIDE SEQUENCE [LARGE SCALE GENOMIC DNA]</scope>
    <source>
        <strain evidence="1 2">SH398</strain>
    </source>
</reference>
<gene>
    <name evidence="1" type="ORF">RESH_01825</name>
</gene>
<evidence type="ECO:0000313" key="1">
    <source>
        <dbReference type="EMBL" id="EMI27423.1"/>
    </source>
</evidence>
<comment type="caution">
    <text evidence="1">The sequence shown here is derived from an EMBL/GenBank/DDBJ whole genome shotgun (WGS) entry which is preliminary data.</text>
</comment>
<protein>
    <submittedName>
        <fullName evidence="1">Uncharacterized protein</fullName>
    </submittedName>
</protein>
<accession>M5S708</accession>
<dbReference type="STRING" id="1263868.RESH_01825"/>
<dbReference type="Proteomes" id="UP000011996">
    <property type="component" value="Unassembled WGS sequence"/>
</dbReference>
<sequence>MNASLTGDSRRIQKQVRGLKAAGLFDVGACGQVREVSQSIDPRRLWHRSPIWCRLLMDEMLRCEGGCAQLCRDEGQSVWGLRTM</sequence>
<dbReference type="AlphaFoldDB" id="M5S708"/>
<name>M5S708_9BACT</name>
<organism evidence="1 2">
    <name type="scientific">Rhodopirellula europaea SH398</name>
    <dbReference type="NCBI Taxonomy" id="1263868"/>
    <lineage>
        <taxon>Bacteria</taxon>
        <taxon>Pseudomonadati</taxon>
        <taxon>Planctomycetota</taxon>
        <taxon>Planctomycetia</taxon>
        <taxon>Pirellulales</taxon>
        <taxon>Pirellulaceae</taxon>
        <taxon>Rhodopirellula</taxon>
    </lineage>
</organism>
<dbReference type="EMBL" id="ANOF01000063">
    <property type="protein sequence ID" value="EMI27423.1"/>
    <property type="molecule type" value="Genomic_DNA"/>
</dbReference>
<evidence type="ECO:0000313" key="2">
    <source>
        <dbReference type="Proteomes" id="UP000011996"/>
    </source>
</evidence>